<feature type="region of interest" description="Disordered" evidence="3">
    <location>
        <begin position="291"/>
        <end position="312"/>
    </location>
</feature>
<gene>
    <name evidence="4" type="ORF">Vbra_2417</name>
</gene>
<feature type="region of interest" description="Disordered" evidence="3">
    <location>
        <begin position="1374"/>
        <end position="1475"/>
    </location>
</feature>
<keyword evidence="2" id="KW-0175">Coiled coil</keyword>
<evidence type="ECO:0000313" key="5">
    <source>
        <dbReference type="Proteomes" id="UP000041254"/>
    </source>
</evidence>
<accession>A0A0G4ERZ2</accession>
<proteinExistence type="predicted"/>
<keyword evidence="1" id="KW-0945">Host-virus interaction</keyword>
<dbReference type="EMBL" id="CDMY01000296">
    <property type="protein sequence ID" value="CEM00672.1"/>
    <property type="molecule type" value="Genomic_DNA"/>
</dbReference>
<reference evidence="4 5" key="1">
    <citation type="submission" date="2014-11" db="EMBL/GenBank/DDBJ databases">
        <authorList>
            <person name="Zhu J."/>
            <person name="Qi W."/>
            <person name="Song R."/>
        </authorList>
    </citation>
    <scope>NUCLEOTIDE SEQUENCE [LARGE SCALE GENOMIC DNA]</scope>
</reference>
<dbReference type="InParanoid" id="A0A0G4ERZ2"/>
<sequence length="1663" mass="178102">MDAREGRRLISLAKEKPKEALDEWPEAKQQALCYHLLDVLRDDGPSMSFSRSEERLPKPTDTSDTTSPAPLRLCLRDLWPVVLRCLGRPPTHMSESSSMATVAVKLLQRDSGFLPALLSTYHRTSSPVIFMALKTLTDEGHIQAFLSMYCAELLKAHPKANARDLGSGPLPFLRVVPSITNAIECQPSLEFPTTVLHHIAQMMLLKDGDGPQPPSSCGEGLSQQLGALHALTLLLRSLCRCLSRVSAAASLSPVEQSHLNAWNSLCPLVPSLIAALVDLMPVLHPLTPQTPQSGPFTLAESDEQPPSPSTAMAAAKKVVPEISLTLTSPVALFVSSLYALHPWPTLEAVRSSPLSTAVREAVTGMLTQWRFHGNLILGYVDVAKDTKKGSAEWDATSPDVRELASFCGDFVKTLDDFFCLRPEAAQESTPSTPVKRDPTPPSPPSSQQPTSCASPLLGLMDWTSWFSPRGGVSPMRTRARATNRRQLRHGATPWLLDTEAMGQSLSMTPPAAVERDRLVERRECPVLFLAESCCAAAPGGFDEHEIRITSDVHEPRPRVQSLPSANPPHVEVAVKSASAPDLSIEPSATASARRDVAERRASAAALALHAPLPPPVSDGRSVNRLQSESAMSAVTAIYRDSSTPPPRPADNENAMEAVCREMSPDGHRNSDKSEWVLELETDNVEAARVDFDSPEWKVTSVVGQEEQGPRRQPTPRRPLPLLTPSFGLPVVSTVPPLTTASTAPLTLHPMPPFSMGLQPSMAPFIQPSPPSPSSPRPPASSPSSDSHLRPPSAGTGREVRRRGVRSGVRTSSQESISSRGSMVEGEDATAAAAGAVGAAEGISDQQPDQQPSVTDFFTMARRAAAQKAATPPTQAAGMSLTGIRASVSSYGSFGSLPLRGAAVAFQPVSPLLRPSSSSQADSSVATRGRVNETRTYQLVDDESRFQSSRSSRRVTLDMISEGPGEGGEGSAQQAGGERYIQWAREIDRNDPPNGGQQGAVLTSELACISTREGVATPDSPTVGGNFMASAGAVGFADAIGTVGKVSGGQGVAASEFAMSHASTRPSMDVPRLPPVPEEADADENPSSLTAMPVETDEAAKNSGPGQRGLMSRIKELEDKCMSLLEERASIHADCRVKIDQEAAKWQGALMESVAAKHRAEERLNVMEEALALAHEKLERRAGETGPPMPAEGPQTNAENDRLRCLVRELKCALEEKDILISKLKADKDKLLRVRVQMSHKMFKTETEKQQTLRDLAYAKQALNFAAKKGREYQEKLKDVIGLVKATTTPELTTCPQQPSALASQKTPRRSVTADSLPSTLKLTDRKTSKTNIHQELIATRPGVDTSHLDSIHLEGHADADAPFFFPAPRLRLSGSVRREDMPQTITQMNGKAASPRDDEAADDETAFQSSAAADADDQGEGDMDNDSHEQDEQGKGPEEAEGKDGPALSPLESRCSSRQNLPNVPPSASKRSRSVCPMPVAITKAATSFLQPTAAASAAVRRSVSCAPVCISSPAASPRTPLCYYVPQTANKVWAKSVHHLPRAVPVCRLASAPCTPRLQVYPRMPLPPAQAGQRSLSAHPALRSVFCLTSPRPPVGHTHRAIPRGLALCVSPRARLVQPVSGVGVGVGGGGGVRAHSPMVQAPGRAVSASEESDRGRWSRHV</sequence>
<feature type="compositionally biased region" description="Low complexity" evidence="3">
    <location>
        <begin position="781"/>
        <end position="796"/>
    </location>
</feature>
<feature type="compositionally biased region" description="Basic and acidic residues" evidence="3">
    <location>
        <begin position="1653"/>
        <end position="1663"/>
    </location>
</feature>
<organism evidence="4 5">
    <name type="scientific">Vitrella brassicaformis (strain CCMP3155)</name>
    <dbReference type="NCBI Taxonomy" id="1169540"/>
    <lineage>
        <taxon>Eukaryota</taxon>
        <taxon>Sar</taxon>
        <taxon>Alveolata</taxon>
        <taxon>Colpodellida</taxon>
        <taxon>Vitrellaceae</taxon>
        <taxon>Vitrella</taxon>
    </lineage>
</organism>
<feature type="region of interest" description="Disordered" evidence="3">
    <location>
        <begin position="47"/>
        <end position="68"/>
    </location>
</feature>
<dbReference type="PANTHER" id="PTHR13037:SF24">
    <property type="entry name" value="POLYCOMB PROTEIN PCL-RELATED"/>
    <property type="match status" value="1"/>
</dbReference>
<evidence type="ECO:0000256" key="1">
    <source>
        <dbReference type="ARBA" id="ARBA00022581"/>
    </source>
</evidence>
<feature type="compositionally biased region" description="Acidic residues" evidence="3">
    <location>
        <begin position="1414"/>
        <end position="1424"/>
    </location>
</feature>
<feature type="region of interest" description="Disordered" evidence="3">
    <location>
        <begin position="1062"/>
        <end position="1088"/>
    </location>
</feature>
<feature type="region of interest" description="Disordered" evidence="3">
    <location>
        <begin position="1291"/>
        <end position="1317"/>
    </location>
</feature>
<evidence type="ECO:0008006" key="6">
    <source>
        <dbReference type="Google" id="ProtNLM"/>
    </source>
</evidence>
<feature type="compositionally biased region" description="Pro residues" evidence="3">
    <location>
        <begin position="766"/>
        <end position="780"/>
    </location>
</feature>
<name>A0A0G4ERZ2_VITBC</name>
<feature type="region of interest" description="Disordered" evidence="3">
    <location>
        <begin position="425"/>
        <end position="453"/>
    </location>
</feature>
<feature type="region of interest" description="Disordered" evidence="3">
    <location>
        <begin position="751"/>
        <end position="851"/>
    </location>
</feature>
<feature type="compositionally biased region" description="Low complexity" evidence="3">
    <location>
        <begin position="828"/>
        <end position="841"/>
    </location>
</feature>
<keyword evidence="5" id="KW-1185">Reference proteome</keyword>
<feature type="compositionally biased region" description="Low complexity" evidence="3">
    <location>
        <begin position="59"/>
        <end position="68"/>
    </location>
</feature>
<feature type="region of interest" description="Disordered" evidence="3">
    <location>
        <begin position="1635"/>
        <end position="1663"/>
    </location>
</feature>
<feature type="compositionally biased region" description="Basic and acidic residues" evidence="3">
    <location>
        <begin position="1425"/>
        <end position="1444"/>
    </location>
</feature>
<feature type="region of interest" description="Disordered" evidence="3">
    <location>
        <begin position="700"/>
        <end position="722"/>
    </location>
</feature>
<feature type="compositionally biased region" description="Polar residues" evidence="3">
    <location>
        <begin position="1291"/>
        <end position="1305"/>
    </location>
</feature>
<protein>
    <recommendedName>
        <fullName evidence="6">Hamartin</fullName>
    </recommendedName>
</protein>
<dbReference type="VEuPathDB" id="CryptoDB:Vbra_2417"/>
<feature type="coiled-coil region" evidence="2">
    <location>
        <begin position="1106"/>
        <end position="1176"/>
    </location>
</feature>
<evidence type="ECO:0000313" key="4">
    <source>
        <dbReference type="EMBL" id="CEM00672.1"/>
    </source>
</evidence>
<evidence type="ECO:0000256" key="3">
    <source>
        <dbReference type="SAM" id="MobiDB-lite"/>
    </source>
</evidence>
<dbReference type="PANTHER" id="PTHR13037">
    <property type="entry name" value="FORMIN"/>
    <property type="match status" value="1"/>
</dbReference>
<evidence type="ECO:0000256" key="2">
    <source>
        <dbReference type="SAM" id="Coils"/>
    </source>
</evidence>
<dbReference type="Proteomes" id="UP000041254">
    <property type="component" value="Unassembled WGS sequence"/>
</dbReference>